<dbReference type="Proteomes" id="UP000595498">
    <property type="component" value="Chromosome"/>
</dbReference>
<name>A0ABX7CWR0_SPHMU</name>
<evidence type="ECO:0000313" key="2">
    <source>
        <dbReference type="Proteomes" id="UP000595498"/>
    </source>
</evidence>
<gene>
    <name evidence="1" type="ORF">I6I98_13040</name>
</gene>
<protein>
    <submittedName>
        <fullName evidence="1">Uncharacterized protein</fullName>
    </submittedName>
</protein>
<reference evidence="1 2" key="1">
    <citation type="submission" date="2021-01" db="EMBL/GenBank/DDBJ databases">
        <title>FDA dAtabase for Regulatory Grade micrObial Sequences (FDA-ARGOS): Supporting development and validation of Infectious Disease Dx tests.</title>
        <authorList>
            <person name="Sproer C."/>
            <person name="Gronow S."/>
            <person name="Severitt S."/>
            <person name="Schroder I."/>
            <person name="Tallon L."/>
            <person name="Sadzewicz L."/>
            <person name="Zhao X."/>
            <person name="Boylan J."/>
            <person name="Ott S."/>
            <person name="Bowen H."/>
            <person name="Vavikolanu K."/>
            <person name="Mehta A."/>
            <person name="Aluvathingal J."/>
            <person name="Nadendla S."/>
            <person name="Lowell S."/>
            <person name="Myers T."/>
            <person name="Yan Y."/>
            <person name="Sichtig H."/>
        </authorList>
    </citation>
    <scope>NUCLEOTIDE SEQUENCE [LARGE SCALE GENOMIC DNA]</scope>
    <source>
        <strain evidence="1 2">FDAARGOS_1141</strain>
    </source>
</reference>
<dbReference type="EMBL" id="CP068224">
    <property type="protein sequence ID" value="QQT56128.1"/>
    <property type="molecule type" value="Genomic_DNA"/>
</dbReference>
<keyword evidence="2" id="KW-1185">Reference proteome</keyword>
<evidence type="ECO:0000313" key="1">
    <source>
        <dbReference type="EMBL" id="QQT56128.1"/>
    </source>
</evidence>
<organism evidence="1 2">
    <name type="scientific">Sphingobacterium multivorum</name>
    <dbReference type="NCBI Taxonomy" id="28454"/>
    <lineage>
        <taxon>Bacteria</taxon>
        <taxon>Pseudomonadati</taxon>
        <taxon>Bacteroidota</taxon>
        <taxon>Sphingobacteriia</taxon>
        <taxon>Sphingobacteriales</taxon>
        <taxon>Sphingobacteriaceae</taxon>
        <taxon>Sphingobacterium</taxon>
    </lineage>
</organism>
<accession>A0ABX7CWR0</accession>
<sequence>MRTWQMFPLHAHPPSPVAIAEMVAKAPRIKIRNAVLLMGSDFVINPKIKIIIPARGNINGK</sequence>
<proteinExistence type="predicted"/>